<feature type="region of interest" description="Disordered" evidence="1">
    <location>
        <begin position="1"/>
        <end position="30"/>
    </location>
</feature>
<comment type="caution">
    <text evidence="2">The sequence shown here is derived from an EMBL/GenBank/DDBJ whole genome shotgun (WGS) entry which is preliminary data.</text>
</comment>
<dbReference type="Proteomes" id="UP001500124">
    <property type="component" value="Unassembled WGS sequence"/>
</dbReference>
<gene>
    <name evidence="2" type="ORF">GCM10023336_01140</name>
</gene>
<sequence>MFHQDPGFTDTRETEDGERRGAGGPRRLRDVTCRRVGEGPARDAAAVLGGAGVRAHAAASGFLRIRSAQVPEAGGLRTRGRAGRRAGAARAAGTETYVINIWTESFLFV</sequence>
<organism evidence="2 3">
    <name type="scientific">Streptomyces similanensis</name>
    <dbReference type="NCBI Taxonomy" id="1274988"/>
    <lineage>
        <taxon>Bacteria</taxon>
        <taxon>Bacillati</taxon>
        <taxon>Actinomycetota</taxon>
        <taxon>Actinomycetes</taxon>
        <taxon>Kitasatosporales</taxon>
        <taxon>Streptomycetaceae</taxon>
        <taxon>Streptomyces</taxon>
    </lineage>
</organism>
<protein>
    <submittedName>
        <fullName evidence="2">Uncharacterized protein</fullName>
    </submittedName>
</protein>
<proteinExistence type="predicted"/>
<dbReference type="EMBL" id="BAABKC010000002">
    <property type="protein sequence ID" value="GAA5041224.1"/>
    <property type="molecule type" value="Genomic_DNA"/>
</dbReference>
<reference evidence="3" key="1">
    <citation type="journal article" date="2019" name="Int. J. Syst. Evol. Microbiol.">
        <title>The Global Catalogue of Microorganisms (GCM) 10K type strain sequencing project: providing services to taxonomists for standard genome sequencing and annotation.</title>
        <authorList>
            <consortium name="The Broad Institute Genomics Platform"/>
            <consortium name="The Broad Institute Genome Sequencing Center for Infectious Disease"/>
            <person name="Wu L."/>
            <person name="Ma J."/>
        </authorList>
    </citation>
    <scope>NUCLEOTIDE SEQUENCE [LARGE SCALE GENOMIC DNA]</scope>
    <source>
        <strain evidence="3">JCM 18410</strain>
    </source>
</reference>
<accession>A0ABP9JRZ2</accession>
<evidence type="ECO:0000313" key="2">
    <source>
        <dbReference type="EMBL" id="GAA5041224.1"/>
    </source>
</evidence>
<keyword evidence="3" id="KW-1185">Reference proteome</keyword>
<evidence type="ECO:0000313" key="3">
    <source>
        <dbReference type="Proteomes" id="UP001500124"/>
    </source>
</evidence>
<feature type="compositionally biased region" description="Basic and acidic residues" evidence="1">
    <location>
        <begin position="10"/>
        <end position="30"/>
    </location>
</feature>
<evidence type="ECO:0000256" key="1">
    <source>
        <dbReference type="SAM" id="MobiDB-lite"/>
    </source>
</evidence>
<name>A0ABP9JRZ2_9ACTN</name>